<keyword evidence="7 8" id="KW-0472">Membrane</keyword>
<protein>
    <submittedName>
        <fullName evidence="10">Chloramphenicol-sensitive protein rarD</fullName>
    </submittedName>
</protein>
<feature type="transmembrane region" description="Helical" evidence="8">
    <location>
        <begin position="227"/>
        <end position="248"/>
    </location>
</feature>
<evidence type="ECO:0000256" key="5">
    <source>
        <dbReference type="ARBA" id="ARBA00022692"/>
    </source>
</evidence>
<keyword evidence="5 8" id="KW-0812">Transmembrane</keyword>
<comment type="similarity">
    <text evidence="2">Belongs to the EamA transporter family.</text>
</comment>
<keyword evidence="3" id="KW-0813">Transport</keyword>
<keyword evidence="6 8" id="KW-1133">Transmembrane helix</keyword>
<feature type="domain" description="EamA" evidence="9">
    <location>
        <begin position="172"/>
        <end position="298"/>
    </location>
</feature>
<keyword evidence="4" id="KW-1003">Cell membrane</keyword>
<evidence type="ECO:0000256" key="7">
    <source>
        <dbReference type="ARBA" id="ARBA00023136"/>
    </source>
</evidence>
<dbReference type="SUPFAM" id="SSF103481">
    <property type="entry name" value="Multidrug resistance efflux transporter EmrE"/>
    <property type="match status" value="2"/>
</dbReference>
<dbReference type="Proteomes" id="UP000006983">
    <property type="component" value="Unassembled WGS sequence"/>
</dbReference>
<dbReference type="PANTHER" id="PTHR22911:SF137">
    <property type="entry name" value="SOLUTE CARRIER FAMILY 35 MEMBER G2-RELATED"/>
    <property type="match status" value="1"/>
</dbReference>
<evidence type="ECO:0000256" key="4">
    <source>
        <dbReference type="ARBA" id="ARBA00022475"/>
    </source>
</evidence>
<feature type="transmembrane region" description="Helical" evidence="8">
    <location>
        <begin position="255"/>
        <end position="275"/>
    </location>
</feature>
<organism evidence="10 11">
    <name type="scientific">Streptococcus salivarius K12</name>
    <dbReference type="NCBI Taxonomy" id="1200793"/>
    <lineage>
        <taxon>Bacteria</taxon>
        <taxon>Bacillati</taxon>
        <taxon>Bacillota</taxon>
        <taxon>Bacilli</taxon>
        <taxon>Lactobacillales</taxon>
        <taxon>Streptococcaceae</taxon>
        <taxon>Streptococcus</taxon>
    </lineage>
</organism>
<keyword evidence="11" id="KW-1185">Reference proteome</keyword>
<dbReference type="InterPro" id="IPR000620">
    <property type="entry name" value="EamA_dom"/>
</dbReference>
<comment type="subcellular location">
    <subcellularLocation>
        <location evidence="1">Cell membrane</location>
        <topology evidence="1">Multi-pass membrane protein</topology>
    </subcellularLocation>
</comment>
<evidence type="ECO:0000259" key="9">
    <source>
        <dbReference type="Pfam" id="PF00892"/>
    </source>
</evidence>
<evidence type="ECO:0000256" key="6">
    <source>
        <dbReference type="ARBA" id="ARBA00022989"/>
    </source>
</evidence>
<dbReference type="InterPro" id="IPR037185">
    <property type="entry name" value="EmrE-like"/>
</dbReference>
<reference evidence="10 11" key="1">
    <citation type="journal article" date="2012" name="J. Bacteriol.">
        <title>Genome Sequence of the Lantibiotic Bacteriocin Producer Streptococcus salivarius Strain K12.</title>
        <authorList>
            <person name="Barretto C."/>
            <person name="Alvarez-Martin P."/>
            <person name="Foata F."/>
            <person name="Renault P."/>
            <person name="Berger B."/>
        </authorList>
    </citation>
    <scope>NUCLEOTIDE SEQUENCE [LARGE SCALE GENOMIC DNA]</scope>
    <source>
        <strain evidence="10 11">K12</strain>
    </source>
</reference>
<feature type="transmembrane region" description="Helical" evidence="8">
    <location>
        <begin position="89"/>
        <end position="109"/>
    </location>
</feature>
<dbReference type="NCBIfam" id="TIGR00688">
    <property type="entry name" value="rarD"/>
    <property type="match status" value="1"/>
</dbReference>
<feature type="transmembrane region" description="Helical" evidence="8">
    <location>
        <begin position="167"/>
        <end position="184"/>
    </location>
</feature>
<feature type="transmembrane region" description="Helical" evidence="8">
    <location>
        <begin position="52"/>
        <end position="69"/>
    </location>
</feature>
<dbReference type="PATRIC" id="fig|1200793.3.peg.430"/>
<dbReference type="Pfam" id="PF00892">
    <property type="entry name" value="EamA"/>
    <property type="match status" value="2"/>
</dbReference>
<comment type="caution">
    <text evidence="10">The sequence shown here is derived from an EMBL/GenBank/DDBJ whole genome shotgun (WGS) entry which is preliminary data.</text>
</comment>
<accession>J7TH98</accession>
<dbReference type="PANTHER" id="PTHR22911">
    <property type="entry name" value="ACYL-MALONYL CONDENSING ENZYME-RELATED"/>
    <property type="match status" value="1"/>
</dbReference>
<feature type="transmembrane region" description="Helical" evidence="8">
    <location>
        <begin position="21"/>
        <end position="40"/>
    </location>
</feature>
<evidence type="ECO:0000256" key="3">
    <source>
        <dbReference type="ARBA" id="ARBA00022448"/>
    </source>
</evidence>
<evidence type="ECO:0000256" key="1">
    <source>
        <dbReference type="ARBA" id="ARBA00004651"/>
    </source>
</evidence>
<dbReference type="AlphaFoldDB" id="J7TH98"/>
<feature type="transmembrane region" description="Helical" evidence="8">
    <location>
        <begin position="196"/>
        <end position="215"/>
    </location>
</feature>
<feature type="transmembrane region" description="Helical" evidence="8">
    <location>
        <begin position="121"/>
        <end position="138"/>
    </location>
</feature>
<feature type="domain" description="EamA" evidence="9">
    <location>
        <begin position="22"/>
        <end position="161"/>
    </location>
</feature>
<evidence type="ECO:0000256" key="8">
    <source>
        <dbReference type="SAM" id="Phobius"/>
    </source>
</evidence>
<sequence length="309" mass="34463">MVKPSSCLWIKQVLSLTRKNQGLLFGLATYIQWGFLSLFWKLLAGVSAYNTFSWRIVFTVVTMLTYALVAKQNTRFKKELVELWQDKKALLRMLLASFLIAANWLIYIYAVGHGQATQASLGYYIMPIVSILFALIFLRESLSRTMWTAVVLAFIGVLVLVANTGKLPMVSLGLALSFGFYGLIKKGVRLSSDVAMLVESGLLLPFVAIYLVFFSPESFSSYSSMEMFLLAISGVVTAVPLLCFSEAVKRGPLNLIGFIQYLNPTIQLLVAILIFGETVSFGELKGFLFIWMAILVFVTGQIVTFRRSS</sequence>
<evidence type="ECO:0000313" key="10">
    <source>
        <dbReference type="EMBL" id="EJO16531.1"/>
    </source>
</evidence>
<feature type="transmembrane region" description="Helical" evidence="8">
    <location>
        <begin position="287"/>
        <end position="305"/>
    </location>
</feature>
<dbReference type="GO" id="GO:0005886">
    <property type="term" value="C:plasma membrane"/>
    <property type="evidence" value="ECO:0007669"/>
    <property type="project" value="UniProtKB-SubCell"/>
</dbReference>
<name>J7TH98_STRSL</name>
<proteinExistence type="inferred from homology"/>
<dbReference type="EMBL" id="ALIF01000001">
    <property type="protein sequence ID" value="EJO16531.1"/>
    <property type="molecule type" value="Genomic_DNA"/>
</dbReference>
<feature type="transmembrane region" description="Helical" evidence="8">
    <location>
        <begin position="145"/>
        <end position="161"/>
    </location>
</feature>
<gene>
    <name evidence="10" type="ORF">RSSL_01749</name>
</gene>
<evidence type="ECO:0000313" key="11">
    <source>
        <dbReference type="Proteomes" id="UP000006983"/>
    </source>
</evidence>
<evidence type="ECO:0000256" key="2">
    <source>
        <dbReference type="ARBA" id="ARBA00007362"/>
    </source>
</evidence>
<dbReference type="InterPro" id="IPR004626">
    <property type="entry name" value="RarD"/>
</dbReference>